<proteinExistence type="predicted"/>
<evidence type="ECO:0000313" key="3">
    <source>
        <dbReference type="Proteomes" id="UP000604825"/>
    </source>
</evidence>
<evidence type="ECO:0000313" key="2">
    <source>
        <dbReference type="EMBL" id="CAD6212720.1"/>
    </source>
</evidence>
<feature type="region of interest" description="Disordered" evidence="1">
    <location>
        <begin position="411"/>
        <end position="461"/>
    </location>
</feature>
<evidence type="ECO:0000256" key="1">
    <source>
        <dbReference type="SAM" id="MobiDB-lite"/>
    </source>
</evidence>
<keyword evidence="3" id="KW-1185">Reference proteome</keyword>
<feature type="compositionally biased region" description="Low complexity" evidence="1">
    <location>
        <begin position="424"/>
        <end position="434"/>
    </location>
</feature>
<reference evidence="2" key="1">
    <citation type="submission" date="2020-10" db="EMBL/GenBank/DDBJ databases">
        <authorList>
            <person name="Han B."/>
            <person name="Lu T."/>
            <person name="Zhao Q."/>
            <person name="Huang X."/>
            <person name="Zhao Y."/>
        </authorList>
    </citation>
    <scope>NUCLEOTIDE SEQUENCE</scope>
</reference>
<dbReference type="EMBL" id="CAJGYO010000002">
    <property type="protein sequence ID" value="CAD6212720.1"/>
    <property type="molecule type" value="Genomic_DNA"/>
</dbReference>
<gene>
    <name evidence="2" type="ORF">NCGR_LOCUS8471</name>
</gene>
<dbReference type="Proteomes" id="UP000604825">
    <property type="component" value="Unassembled WGS sequence"/>
</dbReference>
<accession>A0A811MZY5</accession>
<comment type="caution">
    <text evidence="2">The sequence shown here is derived from an EMBL/GenBank/DDBJ whole genome shotgun (WGS) entry which is preliminary data.</text>
</comment>
<organism evidence="2 3">
    <name type="scientific">Miscanthus lutarioriparius</name>
    <dbReference type="NCBI Taxonomy" id="422564"/>
    <lineage>
        <taxon>Eukaryota</taxon>
        <taxon>Viridiplantae</taxon>
        <taxon>Streptophyta</taxon>
        <taxon>Embryophyta</taxon>
        <taxon>Tracheophyta</taxon>
        <taxon>Spermatophyta</taxon>
        <taxon>Magnoliopsida</taxon>
        <taxon>Liliopsida</taxon>
        <taxon>Poales</taxon>
        <taxon>Poaceae</taxon>
        <taxon>PACMAD clade</taxon>
        <taxon>Panicoideae</taxon>
        <taxon>Andropogonodae</taxon>
        <taxon>Andropogoneae</taxon>
        <taxon>Saccharinae</taxon>
        <taxon>Miscanthus</taxon>
    </lineage>
</organism>
<dbReference type="AlphaFoldDB" id="A0A811MZY5"/>
<sequence length="461" mass="49468">MATELVGQSSEQPQIVIKYVEPAEQSGRSTAKVTDSWAPLHFEQDPSSQFQMIAGRQPASDPMVLEVGLLSGHRGATVKTGRSPPVVADYWMPPSFDQDPISLGEAIAGGQLPSDHMVLEAGLLSGLDHAGATVIQDEMEVCSFLFTTEELVLQLLSMTKPVQNHLTKHNTGLSSTLPLIPNLIVKMSLSVLPLVMKLDDDNLSVKTTSSCSAAEQPPLSVKVQNRCGISVADAGELGLDLGAVGADGGGMRLVPAALLLLDGGDDLPRDGVGGRRLFFGVAKVIEVKKRMVTCQNMMMRYITIRSETKIGASVERLTWIGCIPFSSQLFVGSSEQFGSSRRGCFLGGLEAPGWQHQPRASCLRPNPQRDDGGGVAEVAPAGSHGLLSRGARLVESAPAWDLGALPRFGDVDEHSLGRTRGRRPAQQEAPQRRGQVIEMVGEGSEADHQRRRNWRSLFRGG</sequence>
<name>A0A811MZY5_9POAL</name>
<protein>
    <submittedName>
        <fullName evidence="2">Uncharacterized protein</fullName>
    </submittedName>
</protein>